<keyword evidence="3" id="KW-0862">Zinc</keyword>
<keyword evidence="4" id="KW-0342">GTP-binding</keyword>
<dbReference type="GO" id="GO:0005737">
    <property type="term" value="C:cytoplasm"/>
    <property type="evidence" value="ECO:0007669"/>
    <property type="project" value="TreeGrafter"/>
</dbReference>
<dbReference type="Pfam" id="PF07683">
    <property type="entry name" value="CobW_C"/>
    <property type="match status" value="1"/>
</dbReference>
<evidence type="ECO:0000256" key="1">
    <source>
        <dbReference type="ARBA" id="ARBA00022741"/>
    </source>
</evidence>
<dbReference type="InterPro" id="IPR003495">
    <property type="entry name" value="CobW/HypB/UreG_nucleotide-bd"/>
</dbReference>
<dbReference type="InterPro" id="IPR036627">
    <property type="entry name" value="CobW-likC_sf"/>
</dbReference>
<dbReference type="Gene3D" id="3.30.1220.10">
    <property type="entry name" value="CobW-like, C-terminal domain"/>
    <property type="match status" value="1"/>
</dbReference>
<dbReference type="InterPro" id="IPR027417">
    <property type="entry name" value="P-loop_NTPase"/>
</dbReference>
<dbReference type="PANTHER" id="PTHR13748:SF31">
    <property type="entry name" value="ZINC-REGULATED GTPASE METALLOPROTEIN ACTIVATOR 1A-RELATED"/>
    <property type="match status" value="1"/>
</dbReference>
<keyword evidence="5" id="KW-0143">Chaperone</keyword>
<evidence type="ECO:0000259" key="9">
    <source>
        <dbReference type="Pfam" id="PF07683"/>
    </source>
</evidence>
<proteinExistence type="inferred from homology"/>
<dbReference type="GO" id="GO:0016787">
    <property type="term" value="F:hydrolase activity"/>
    <property type="evidence" value="ECO:0007669"/>
    <property type="project" value="UniProtKB-KW"/>
</dbReference>
<keyword evidence="2" id="KW-0378">Hydrolase</keyword>
<evidence type="ECO:0000256" key="7">
    <source>
        <dbReference type="ARBA" id="ARBA00049117"/>
    </source>
</evidence>
<evidence type="ECO:0000313" key="10">
    <source>
        <dbReference type="EMBL" id="JAG97350.1"/>
    </source>
</evidence>
<dbReference type="SUPFAM" id="SSF90002">
    <property type="entry name" value="Hypothetical protein YjiA, C-terminal domain"/>
    <property type="match status" value="1"/>
</dbReference>
<dbReference type="PANTHER" id="PTHR13748">
    <property type="entry name" value="COBW-RELATED"/>
    <property type="match status" value="1"/>
</dbReference>
<evidence type="ECO:0000256" key="4">
    <source>
        <dbReference type="ARBA" id="ARBA00023134"/>
    </source>
</evidence>
<dbReference type="InterPro" id="IPR051316">
    <property type="entry name" value="Zinc-reg_GTPase_activator"/>
</dbReference>
<organism evidence="10">
    <name type="scientific">Araucaria cunninghamii</name>
    <name type="common">Hoop pine</name>
    <name type="synonym">Moreton Bay pine</name>
    <dbReference type="NCBI Taxonomy" id="56994"/>
    <lineage>
        <taxon>Eukaryota</taxon>
        <taxon>Viridiplantae</taxon>
        <taxon>Streptophyta</taxon>
        <taxon>Embryophyta</taxon>
        <taxon>Tracheophyta</taxon>
        <taxon>Spermatophyta</taxon>
        <taxon>Pinopsida</taxon>
        <taxon>Pinidae</taxon>
        <taxon>Conifers II</taxon>
        <taxon>Araucariales</taxon>
        <taxon>Araucariaceae</taxon>
        <taxon>Araucaria</taxon>
    </lineage>
</organism>
<dbReference type="GO" id="GO:0005525">
    <property type="term" value="F:GTP binding"/>
    <property type="evidence" value="ECO:0007669"/>
    <property type="project" value="UniProtKB-KW"/>
</dbReference>
<dbReference type="Gene3D" id="3.40.50.300">
    <property type="entry name" value="P-loop containing nucleotide triphosphate hydrolases"/>
    <property type="match status" value="1"/>
</dbReference>
<evidence type="ECO:0000256" key="3">
    <source>
        <dbReference type="ARBA" id="ARBA00022833"/>
    </source>
</evidence>
<comment type="similarity">
    <text evidence="6">Belongs to the SIMIBI class G3E GTPase family. ZNG1 subfamily.</text>
</comment>
<protein>
    <recommendedName>
        <fullName evidence="11">CobW C-terminal domain-containing protein</fullName>
    </recommendedName>
</protein>
<accession>A0A0D6R632</accession>
<evidence type="ECO:0000256" key="6">
    <source>
        <dbReference type="ARBA" id="ARBA00034320"/>
    </source>
</evidence>
<reference evidence="10" key="1">
    <citation type="submission" date="2015-03" db="EMBL/GenBank/DDBJ databases">
        <title>A transcriptome of Araucaria cunninghamii, an australian fine timber species.</title>
        <authorList>
            <person name="Jing Yi C.J.Y."/>
            <person name="Yin San L.Y.S."/>
            <person name="Abdul Karim S.S."/>
            <person name="Wan Azmi N.N."/>
            <person name="Hercus R.R."/>
            <person name="Croft L.L."/>
        </authorList>
    </citation>
    <scope>NUCLEOTIDE SEQUENCE</scope>
    <source>
        <strain evidence="10">MI0301</strain>
        <tissue evidence="10">Leaf</tissue>
    </source>
</reference>
<comment type="catalytic activity">
    <reaction evidence="7">
        <text>GTP + H2O = GDP + phosphate + H(+)</text>
        <dbReference type="Rhea" id="RHEA:19669"/>
        <dbReference type="ChEBI" id="CHEBI:15377"/>
        <dbReference type="ChEBI" id="CHEBI:15378"/>
        <dbReference type="ChEBI" id="CHEBI:37565"/>
        <dbReference type="ChEBI" id="CHEBI:43474"/>
        <dbReference type="ChEBI" id="CHEBI:58189"/>
    </reaction>
    <physiologicalReaction direction="left-to-right" evidence="7">
        <dbReference type="Rhea" id="RHEA:19670"/>
    </physiologicalReaction>
</comment>
<sequence length="376" mass="41747">MQMEVEEEEDGGPPVAVPLPVSCSNTEPVEPVGITIITGYLGAGKSTLVNYILKAEHGKRIAVILNEFGEEVGVERAIIRGGEGEEEKISVEEWVELPNGCVCCTVKHSFVQALEQLIVERHRFDYILLETTGLANPGPVASLLWLDDELESSVRLDSIITVVDAKNLRVQLSEQREPGELPEAFLQIAFADVVLLNKVDLIVEERGDIKNSCVLQDLKKEIQNINSLACIICSVQCQVDLNLILNCKAYDAKHVAHLESLLAESNLQASANHHDSQVKTVCVMEQGSVSLDQVNAWLGKLLWEDRDKMEVYRCKGVLNILGSDEVHIVQAVRELYEIIPGRKWKLGENRLNKIVFIGRKLDLTILSTSFNSCITN</sequence>
<dbReference type="Pfam" id="PF02492">
    <property type="entry name" value="cobW"/>
    <property type="match status" value="1"/>
</dbReference>
<keyword evidence="1" id="KW-0547">Nucleotide-binding</keyword>
<evidence type="ECO:0008006" key="11">
    <source>
        <dbReference type="Google" id="ProtNLM"/>
    </source>
</evidence>
<feature type="domain" description="CobW/HypB/UreG nucleotide-binding" evidence="8">
    <location>
        <begin position="34"/>
        <end position="210"/>
    </location>
</feature>
<dbReference type="InterPro" id="IPR011629">
    <property type="entry name" value="CobW-like_C"/>
</dbReference>
<dbReference type="AlphaFoldDB" id="A0A0D6R632"/>
<evidence type="ECO:0000256" key="2">
    <source>
        <dbReference type="ARBA" id="ARBA00022801"/>
    </source>
</evidence>
<dbReference type="SUPFAM" id="SSF52540">
    <property type="entry name" value="P-loop containing nucleoside triphosphate hydrolases"/>
    <property type="match status" value="1"/>
</dbReference>
<evidence type="ECO:0000256" key="5">
    <source>
        <dbReference type="ARBA" id="ARBA00023186"/>
    </source>
</evidence>
<name>A0A0D6R632_ARACU</name>
<dbReference type="CDD" id="cd03112">
    <property type="entry name" value="CobW-like"/>
    <property type="match status" value="1"/>
</dbReference>
<dbReference type="EMBL" id="GCKF01033681">
    <property type="protein sequence ID" value="JAG97350.1"/>
    <property type="molecule type" value="Transcribed_RNA"/>
</dbReference>
<feature type="domain" description="CobW C-terminal" evidence="9">
    <location>
        <begin position="279"/>
        <end position="373"/>
    </location>
</feature>
<evidence type="ECO:0000259" key="8">
    <source>
        <dbReference type="Pfam" id="PF02492"/>
    </source>
</evidence>